<dbReference type="Pfam" id="PF05517">
    <property type="entry name" value="p25-alpha"/>
    <property type="match status" value="1"/>
</dbReference>
<feature type="compositionally biased region" description="Low complexity" evidence="2">
    <location>
        <begin position="246"/>
        <end position="257"/>
    </location>
</feature>
<gene>
    <name evidence="3" type="ORF">BASA50_007901</name>
</gene>
<dbReference type="PANTHER" id="PTHR12932">
    <property type="entry name" value="P25 ALPHA-RELATED"/>
    <property type="match status" value="1"/>
</dbReference>
<comment type="caution">
    <text evidence="3">The sequence shown here is derived from an EMBL/GenBank/DDBJ whole genome shotgun (WGS) entry which is preliminary data.</text>
</comment>
<feature type="region of interest" description="Disordered" evidence="2">
    <location>
        <begin position="180"/>
        <end position="286"/>
    </location>
</feature>
<dbReference type="InterPro" id="IPR011992">
    <property type="entry name" value="EF-hand-dom_pair"/>
</dbReference>
<sequence>MSATEELYTIFASFCQYGSSRNLSGSASDISGPTMDGSKWAKFCRDSGFIGKSITATDFDIWFNKVKAKTARKIDFDQFQAALHLVAEKRYGANKSPTEAYMLIIRDITNGGTRPVTIATSTTNDAVTQRLTDHTQYTGTHKGRFGSNGNGLGMAGRDTNSKTNELSKIVNRKEANVRGVSIDATDSSQSKGYTAATIPKRTHQSVSTVSSEALDAKASKPKKGLPPIAGRSESNNKLSDPTPLTASAKKAAVGSSGNVYDRLTDTKGYTGTQKERFGGSKSSIRG</sequence>
<evidence type="ECO:0000313" key="3">
    <source>
        <dbReference type="EMBL" id="KAH6592722.1"/>
    </source>
</evidence>
<dbReference type="PANTHER" id="PTHR12932:SF9">
    <property type="entry name" value="TUBULIN POLYMERIZATION-PROMOTING PROTEIN HOMOLOG"/>
    <property type="match status" value="1"/>
</dbReference>
<feature type="region of interest" description="Disordered" evidence="2">
    <location>
        <begin position="137"/>
        <end position="163"/>
    </location>
</feature>
<organism evidence="3 4">
    <name type="scientific">Batrachochytrium salamandrivorans</name>
    <dbReference type="NCBI Taxonomy" id="1357716"/>
    <lineage>
        <taxon>Eukaryota</taxon>
        <taxon>Fungi</taxon>
        <taxon>Fungi incertae sedis</taxon>
        <taxon>Chytridiomycota</taxon>
        <taxon>Chytridiomycota incertae sedis</taxon>
        <taxon>Chytridiomycetes</taxon>
        <taxon>Rhizophydiales</taxon>
        <taxon>Rhizophydiales incertae sedis</taxon>
        <taxon>Batrachochytrium</taxon>
    </lineage>
</organism>
<dbReference type="Proteomes" id="UP001648503">
    <property type="component" value="Unassembled WGS sequence"/>
</dbReference>
<feature type="compositionally biased region" description="Polar residues" evidence="2">
    <location>
        <begin position="232"/>
        <end position="245"/>
    </location>
</feature>
<keyword evidence="4" id="KW-1185">Reference proteome</keyword>
<evidence type="ECO:0000313" key="4">
    <source>
        <dbReference type="Proteomes" id="UP001648503"/>
    </source>
</evidence>
<dbReference type="EMBL" id="JAFCIX010000374">
    <property type="protein sequence ID" value="KAH6592722.1"/>
    <property type="molecule type" value="Genomic_DNA"/>
</dbReference>
<evidence type="ECO:0000256" key="1">
    <source>
        <dbReference type="ARBA" id="ARBA00010994"/>
    </source>
</evidence>
<protein>
    <submittedName>
        <fullName evidence="3">Uncharacterized protein</fullName>
    </submittedName>
</protein>
<accession>A0ABQ8F5Q5</accession>
<name>A0ABQ8F5Q5_9FUNG</name>
<dbReference type="InterPro" id="IPR008907">
    <property type="entry name" value="TPP/p25"/>
</dbReference>
<proteinExistence type="inferred from homology"/>
<comment type="similarity">
    <text evidence="1">Belongs to the TPPP family.</text>
</comment>
<dbReference type="Gene3D" id="1.10.238.10">
    <property type="entry name" value="EF-hand"/>
    <property type="match status" value="1"/>
</dbReference>
<evidence type="ECO:0000256" key="2">
    <source>
        <dbReference type="SAM" id="MobiDB-lite"/>
    </source>
</evidence>
<reference evidence="3 4" key="1">
    <citation type="submission" date="2021-02" db="EMBL/GenBank/DDBJ databases">
        <title>Variation within the Batrachochytrium salamandrivorans European outbreak.</title>
        <authorList>
            <person name="Kelly M."/>
            <person name="Pasmans F."/>
            <person name="Shea T.P."/>
            <person name="Munoz J.F."/>
            <person name="Carranza S."/>
            <person name="Cuomo C.A."/>
            <person name="Martel A."/>
        </authorList>
    </citation>
    <scope>NUCLEOTIDE SEQUENCE [LARGE SCALE GENOMIC DNA]</scope>
    <source>
        <strain evidence="3 4">AMFP18/2</strain>
    </source>
</reference>
<dbReference type="SUPFAM" id="SSF47473">
    <property type="entry name" value="EF-hand"/>
    <property type="match status" value="1"/>
</dbReference>